<dbReference type="Proteomes" id="UP001286174">
    <property type="component" value="Unassembled WGS sequence"/>
</dbReference>
<comment type="caution">
    <text evidence="4">The sequence shown here is derived from an EMBL/GenBank/DDBJ whole genome shotgun (WGS) entry which is preliminary data.</text>
</comment>
<dbReference type="RefSeq" id="WP_370595349.1">
    <property type="nucleotide sequence ID" value="NZ_JALBUR010000002.1"/>
</dbReference>
<protein>
    <submittedName>
        <fullName evidence="4">Methyltransferase</fullName>
    </submittedName>
</protein>
<dbReference type="InterPro" id="IPR029063">
    <property type="entry name" value="SAM-dependent_MTases_sf"/>
</dbReference>
<dbReference type="PANTHER" id="PTHR47816">
    <property type="entry name" value="RIBOSOMAL RNA SMALL SUBUNIT METHYLTRANSFERASE C"/>
    <property type="match status" value="1"/>
</dbReference>
<dbReference type="PANTHER" id="PTHR47816:SF4">
    <property type="entry name" value="RIBOSOMAL RNA SMALL SUBUNIT METHYLTRANSFERASE C"/>
    <property type="match status" value="1"/>
</dbReference>
<keyword evidence="1 4" id="KW-0489">Methyltransferase</keyword>
<evidence type="ECO:0000259" key="3">
    <source>
        <dbReference type="Pfam" id="PF05175"/>
    </source>
</evidence>
<dbReference type="SUPFAM" id="SSF53335">
    <property type="entry name" value="S-adenosyl-L-methionine-dependent methyltransferases"/>
    <property type="match status" value="1"/>
</dbReference>
<dbReference type="Pfam" id="PF05175">
    <property type="entry name" value="MTS"/>
    <property type="match status" value="1"/>
</dbReference>
<keyword evidence="5" id="KW-1185">Reference proteome</keyword>
<dbReference type="AlphaFoldDB" id="A0AB35TZH2"/>
<evidence type="ECO:0000256" key="1">
    <source>
        <dbReference type="ARBA" id="ARBA00022603"/>
    </source>
</evidence>
<dbReference type="EMBL" id="JALBUR010000002">
    <property type="protein sequence ID" value="MDX8418692.1"/>
    <property type="molecule type" value="Genomic_DNA"/>
</dbReference>
<evidence type="ECO:0000313" key="5">
    <source>
        <dbReference type="Proteomes" id="UP001286174"/>
    </source>
</evidence>
<gene>
    <name evidence="4" type="ORF">MOZ60_01135</name>
</gene>
<feature type="domain" description="Methyltransferase small" evidence="3">
    <location>
        <begin position="27"/>
        <end position="193"/>
    </location>
</feature>
<dbReference type="InterPro" id="IPR007848">
    <property type="entry name" value="Small_mtfrase_dom"/>
</dbReference>
<accession>A0AB35TZH2</accession>
<reference evidence="4 5" key="1">
    <citation type="submission" date="2022-03" db="EMBL/GenBank/DDBJ databases">
        <title>Novel taxa within the pig intestine.</title>
        <authorList>
            <person name="Wylensek D."/>
            <person name="Bishof K."/>
            <person name="Afrizal A."/>
            <person name="Clavel T."/>
        </authorList>
    </citation>
    <scope>NUCLEOTIDE SEQUENCE [LARGE SCALE GENOMIC DNA]</scope>
    <source>
        <strain evidence="4 5">CLA-KB-P133</strain>
    </source>
</reference>
<sequence>MTHYFTDNRNLKENRKEHSFRFSGHLYTFVTDNGVFSKTGVDYGTLVLLESCEHEDLHGEILDMGCGYGAIGIVLKGLFPSAHVTCADVNPRACELTVLNAEKNELSVSVLVSDGYAAVEGSFDAIVTNPPIRAGKRVIYPMFEDAFAHLSAGGIFLAVIRRAQGAESAQKKLLSVFGNCEIISRDRGYWVLKCVKN</sequence>
<dbReference type="GO" id="GO:0032259">
    <property type="term" value="P:methylation"/>
    <property type="evidence" value="ECO:0007669"/>
    <property type="project" value="UniProtKB-KW"/>
</dbReference>
<keyword evidence="2" id="KW-0808">Transferase</keyword>
<dbReference type="InterPro" id="IPR046977">
    <property type="entry name" value="RsmC/RlmG"/>
</dbReference>
<dbReference type="GO" id="GO:0008757">
    <property type="term" value="F:S-adenosylmethionine-dependent methyltransferase activity"/>
    <property type="evidence" value="ECO:0007669"/>
    <property type="project" value="InterPro"/>
</dbReference>
<evidence type="ECO:0000313" key="4">
    <source>
        <dbReference type="EMBL" id="MDX8418692.1"/>
    </source>
</evidence>
<evidence type="ECO:0000256" key="2">
    <source>
        <dbReference type="ARBA" id="ARBA00022679"/>
    </source>
</evidence>
<dbReference type="Gene3D" id="3.40.50.150">
    <property type="entry name" value="Vaccinia Virus protein VP39"/>
    <property type="match status" value="1"/>
</dbReference>
<dbReference type="CDD" id="cd02440">
    <property type="entry name" value="AdoMet_MTases"/>
    <property type="match status" value="1"/>
</dbReference>
<name>A0AB35TZH2_9FIRM</name>
<organism evidence="4 5">
    <name type="scientific">Grylomicrobium aquisgranensis</name>
    <dbReference type="NCBI Taxonomy" id="2926318"/>
    <lineage>
        <taxon>Bacteria</taxon>
        <taxon>Bacillati</taxon>
        <taxon>Bacillota</taxon>
        <taxon>Erysipelotrichia</taxon>
        <taxon>Erysipelotrichales</taxon>
        <taxon>Erysipelotrichaceae</taxon>
        <taxon>Grylomicrobium</taxon>
    </lineage>
</organism>
<proteinExistence type="predicted"/>